<name>A0ABT2F5M1_9STAP</name>
<gene>
    <name evidence="2" type="ORF">NXS11_09350</name>
</gene>
<keyword evidence="3" id="KW-1185">Reference proteome</keyword>
<dbReference type="EMBL" id="JANUXY010000010">
    <property type="protein sequence ID" value="MCS4487092.1"/>
    <property type="molecule type" value="Genomic_DNA"/>
</dbReference>
<evidence type="ECO:0000313" key="2">
    <source>
        <dbReference type="EMBL" id="MCS4487092.1"/>
    </source>
</evidence>
<reference evidence="2 3" key="1">
    <citation type="journal article" date="2023" name="Int. J. Syst. Evol. Microbiol.">
        <title>Streptococcus sciuri sp. nov., Staphylococcus marylandisciuri sp. nov. and Staphylococcus americanisciuri sp. nov., isolated from faeces of eastern grey squirrel (Sciurus carolinensis).</title>
        <authorList>
            <person name="Volokhov D.V."/>
            <person name="Zagorodnyaya T.A."/>
            <person name="Furtak V.A."/>
            <person name="Nattanmai G."/>
            <person name="Randall L."/>
            <person name="Jose S."/>
            <person name="Gao Y."/>
            <person name="Eisenberg T."/>
            <person name="Delmonte P."/>
            <person name="Blom J."/>
            <person name="Mitchell K.K."/>
        </authorList>
    </citation>
    <scope>NUCLEOTIDE SEQUENCE [LARGE SCALE GENOMIC DNA]</scope>
    <source>
        <strain evidence="2 3">GRT3</strain>
    </source>
</reference>
<sequence>MVNMNVLLMILAIAVIVSWIIAIRALKSSNQGNRATNTMIIAAVLTTLFLMLLFISRG</sequence>
<feature type="transmembrane region" description="Helical" evidence="1">
    <location>
        <begin position="6"/>
        <end position="26"/>
    </location>
</feature>
<evidence type="ECO:0008006" key="4">
    <source>
        <dbReference type="Google" id="ProtNLM"/>
    </source>
</evidence>
<dbReference type="Proteomes" id="UP001205609">
    <property type="component" value="Unassembled WGS sequence"/>
</dbReference>
<protein>
    <recommendedName>
        <fullName evidence="4">Mid2-like cell wall stress sensor domain protein</fullName>
    </recommendedName>
</protein>
<proteinExistence type="predicted"/>
<feature type="transmembrane region" description="Helical" evidence="1">
    <location>
        <begin position="38"/>
        <end position="56"/>
    </location>
</feature>
<keyword evidence="1" id="KW-0472">Membrane</keyword>
<evidence type="ECO:0000313" key="3">
    <source>
        <dbReference type="Proteomes" id="UP001205609"/>
    </source>
</evidence>
<dbReference type="RefSeq" id="WP_259200739.1">
    <property type="nucleotide sequence ID" value="NZ_JANUXY010000010.1"/>
</dbReference>
<comment type="caution">
    <text evidence="2">The sequence shown here is derived from an EMBL/GenBank/DDBJ whole genome shotgun (WGS) entry which is preliminary data.</text>
</comment>
<keyword evidence="1" id="KW-0812">Transmembrane</keyword>
<evidence type="ECO:0000256" key="1">
    <source>
        <dbReference type="SAM" id="Phobius"/>
    </source>
</evidence>
<accession>A0ABT2F5M1</accession>
<keyword evidence="1" id="KW-1133">Transmembrane helix</keyword>
<organism evidence="2 3">
    <name type="scientific">Staphylococcus americanisciuri</name>
    <dbReference type="NCBI Taxonomy" id="2973940"/>
    <lineage>
        <taxon>Bacteria</taxon>
        <taxon>Bacillati</taxon>
        <taxon>Bacillota</taxon>
        <taxon>Bacilli</taxon>
        <taxon>Bacillales</taxon>
        <taxon>Staphylococcaceae</taxon>
        <taxon>Staphylococcus</taxon>
    </lineage>
</organism>